<accession>A0A8S5QJY2</accession>
<name>A0A8S5QJY2_9CAUD</name>
<reference evidence="1" key="1">
    <citation type="journal article" date="2021" name="Proc. Natl. Acad. Sci. U.S.A.">
        <title>A Catalog of Tens of Thousands of Viruses from Human Metagenomes Reveals Hidden Associations with Chronic Diseases.</title>
        <authorList>
            <person name="Tisza M.J."/>
            <person name="Buck C.B."/>
        </authorList>
    </citation>
    <scope>NUCLEOTIDE SEQUENCE</scope>
    <source>
        <strain evidence="1">Ct3mI7</strain>
    </source>
</reference>
<protein>
    <recommendedName>
        <fullName evidence="2">Phosphoenolpyruvate carboxykinase</fullName>
    </recommendedName>
</protein>
<dbReference type="EMBL" id="BK015664">
    <property type="protein sequence ID" value="DAE18852.1"/>
    <property type="molecule type" value="Genomic_DNA"/>
</dbReference>
<evidence type="ECO:0008006" key="2">
    <source>
        <dbReference type="Google" id="ProtNLM"/>
    </source>
</evidence>
<sequence>MTNIIKRGRRMAKKLWSVFTYDMDHCYFTGSPYVERHHIFEGRQGYKEKSENRGFIMPLRYDLHPNGVRFKRTQENSTIDLQLKRMAQEYYETHYGSREEFRQEFGKSYLD</sequence>
<evidence type="ECO:0000313" key="1">
    <source>
        <dbReference type="EMBL" id="DAE18852.1"/>
    </source>
</evidence>
<proteinExistence type="predicted"/>
<organism evidence="1">
    <name type="scientific">Myoviridae sp. ct3mI7</name>
    <dbReference type="NCBI Taxonomy" id="2825028"/>
    <lineage>
        <taxon>Viruses</taxon>
        <taxon>Duplodnaviria</taxon>
        <taxon>Heunggongvirae</taxon>
        <taxon>Uroviricota</taxon>
        <taxon>Caudoviricetes</taxon>
    </lineage>
</organism>